<feature type="domain" description="Transcriptional repressor PaaX-like central Cas2-like" evidence="3">
    <location>
        <begin position="105"/>
        <end position="170"/>
    </location>
</feature>
<gene>
    <name evidence="4" type="ORF">A2960_04140</name>
</gene>
<dbReference type="Pfam" id="PF08223">
    <property type="entry name" value="PaaX_C"/>
    <property type="match status" value="1"/>
</dbReference>
<dbReference type="Pfam" id="PF20803">
    <property type="entry name" value="PaaX_M"/>
    <property type="match status" value="1"/>
</dbReference>
<keyword evidence="1" id="KW-1133">Transmembrane helix</keyword>
<dbReference type="AlphaFoldDB" id="A0A1F6AN95"/>
<keyword evidence="1" id="KW-0812">Transmembrane</keyword>
<dbReference type="PANTHER" id="PTHR30319">
    <property type="entry name" value="PHENYLACETIC ACID REGULATOR-RELATED TRANSCRIPTIONAL REPRESSOR"/>
    <property type="match status" value="1"/>
</dbReference>
<evidence type="ECO:0000256" key="1">
    <source>
        <dbReference type="SAM" id="Phobius"/>
    </source>
</evidence>
<dbReference type="EMBL" id="MFJR01000013">
    <property type="protein sequence ID" value="OGG26156.1"/>
    <property type="molecule type" value="Genomic_DNA"/>
</dbReference>
<accession>A0A1F6AN95</accession>
<dbReference type="InterPro" id="IPR013225">
    <property type="entry name" value="PaaX_C"/>
</dbReference>
<dbReference type="InterPro" id="IPR048846">
    <property type="entry name" value="PaaX-like_central"/>
</dbReference>
<feature type="transmembrane region" description="Helical" evidence="1">
    <location>
        <begin position="12"/>
        <end position="33"/>
    </location>
</feature>
<comment type="caution">
    <text evidence="4">The sequence shown here is derived from an EMBL/GenBank/DDBJ whole genome shotgun (WGS) entry which is preliminary data.</text>
</comment>
<organism evidence="4 5">
    <name type="scientific">Candidatus Gottesmanbacteria bacterium RIFCSPLOWO2_01_FULL_39_12b</name>
    <dbReference type="NCBI Taxonomy" id="1798388"/>
    <lineage>
        <taxon>Bacteria</taxon>
        <taxon>Candidatus Gottesmaniibacteriota</taxon>
    </lineage>
</organism>
<dbReference type="GO" id="GO:0006351">
    <property type="term" value="P:DNA-templated transcription"/>
    <property type="evidence" value="ECO:0007669"/>
    <property type="project" value="TreeGrafter"/>
</dbReference>
<evidence type="ECO:0000313" key="5">
    <source>
        <dbReference type="Proteomes" id="UP000176609"/>
    </source>
</evidence>
<keyword evidence="1" id="KW-0472">Membrane</keyword>
<feature type="domain" description="Transcriptional repressor PaaX-like C-terminal" evidence="2">
    <location>
        <begin position="219"/>
        <end position="258"/>
    </location>
</feature>
<protein>
    <submittedName>
        <fullName evidence="4">Uncharacterized protein</fullName>
    </submittedName>
</protein>
<dbReference type="PANTHER" id="PTHR30319:SF1">
    <property type="entry name" value="TRANSCRIPTIONAL REPRESSOR PAAX"/>
    <property type="match status" value="1"/>
</dbReference>
<evidence type="ECO:0000259" key="2">
    <source>
        <dbReference type="Pfam" id="PF08223"/>
    </source>
</evidence>
<proteinExistence type="predicted"/>
<sequence>MGRKSKVKEITYGIFGSLVDILIWQVALVGVSVGKYGSRGVYQAFTEADEFLNKVNHTTLAATWHQLLKKGLITYKKRNNLYSPQITEFGRKRLTKTLPHYQAKRPWDKRIYLITYDIPEIAHKKRDQFRLFLKNLGCKLLQESNWLTPYNPRELVNGFVQKFKIPGTVIVSDIGQDGGVGETTIQDLLVKLYLLEKINDKYEEFLKDARGDEGSWRDLIFQYLSILKDDPQLPFALLPQWWLGDKAYHVYKRLKERYIISSRPRVK</sequence>
<reference evidence="4 5" key="1">
    <citation type="journal article" date="2016" name="Nat. Commun.">
        <title>Thousands of microbial genomes shed light on interconnected biogeochemical processes in an aquifer system.</title>
        <authorList>
            <person name="Anantharaman K."/>
            <person name="Brown C.T."/>
            <person name="Hug L.A."/>
            <person name="Sharon I."/>
            <person name="Castelle C.J."/>
            <person name="Probst A.J."/>
            <person name="Thomas B.C."/>
            <person name="Singh A."/>
            <person name="Wilkins M.J."/>
            <person name="Karaoz U."/>
            <person name="Brodie E.L."/>
            <person name="Williams K.H."/>
            <person name="Hubbard S.S."/>
            <person name="Banfield J.F."/>
        </authorList>
    </citation>
    <scope>NUCLEOTIDE SEQUENCE [LARGE SCALE GENOMIC DNA]</scope>
</reference>
<evidence type="ECO:0000313" key="4">
    <source>
        <dbReference type="EMBL" id="OGG26156.1"/>
    </source>
</evidence>
<name>A0A1F6AN95_9BACT</name>
<evidence type="ECO:0000259" key="3">
    <source>
        <dbReference type="Pfam" id="PF20803"/>
    </source>
</evidence>
<dbReference type="Proteomes" id="UP000176609">
    <property type="component" value="Unassembled WGS sequence"/>
</dbReference>